<sequence>MSGCTEADIERRCGNYTDLPPDWGNEKLTINEVALIVVGILVDVVTAFIFFFILVFKFNEAVRHWIHIRMREKVPPYEKVADYLRGTELEPGSFKMRDPSYSSSVGEVEPTGELLERRATIMSAQERDRSSRSSQSVYASSIRTSGFEQEDDRKPASSLVRFYRSPSVRSPHSSSKLSQRSVKHYPTQKKSPSKKKPQILKRRKPHPPRRRGRTRRHPSISAFLPLSRAQPRERLLYESDSGSSSPSGIQLRRLTAAPEICQTRTMPKWDAKKK</sequence>
<keyword evidence="2" id="KW-0472">Membrane</keyword>
<proteinExistence type="predicted"/>
<evidence type="ECO:0000256" key="2">
    <source>
        <dbReference type="SAM" id="Phobius"/>
    </source>
</evidence>
<protein>
    <submittedName>
        <fullName evidence="3">Uncharacterized protein</fullName>
    </submittedName>
</protein>
<dbReference type="Proteomes" id="UP000286415">
    <property type="component" value="Unassembled WGS sequence"/>
</dbReference>
<evidence type="ECO:0000313" key="3">
    <source>
        <dbReference type="EMBL" id="KAG5455010.1"/>
    </source>
</evidence>
<gene>
    <name evidence="3" type="ORF">CSKR_113773</name>
</gene>
<name>A0A3R7D8R9_CLOSI</name>
<evidence type="ECO:0000256" key="1">
    <source>
        <dbReference type="SAM" id="MobiDB-lite"/>
    </source>
</evidence>
<keyword evidence="2" id="KW-0812">Transmembrane</keyword>
<reference evidence="3 4" key="2">
    <citation type="journal article" date="2021" name="Genomics">
        <title>High-quality reference genome for Clonorchis sinensis.</title>
        <authorList>
            <person name="Young N.D."/>
            <person name="Stroehlein A.J."/>
            <person name="Kinkar L."/>
            <person name="Wang T."/>
            <person name="Sohn W.M."/>
            <person name="Chang B.C.H."/>
            <person name="Kaur P."/>
            <person name="Weisz D."/>
            <person name="Dudchenko O."/>
            <person name="Aiden E.L."/>
            <person name="Korhonen P.K."/>
            <person name="Gasser R.B."/>
        </authorList>
    </citation>
    <scope>NUCLEOTIDE SEQUENCE [LARGE SCALE GENOMIC DNA]</scope>
    <source>
        <strain evidence="3">Cs-k2</strain>
    </source>
</reference>
<feature type="compositionally biased region" description="Basic residues" evidence="1">
    <location>
        <begin position="181"/>
        <end position="218"/>
    </location>
</feature>
<comment type="caution">
    <text evidence="3">The sequence shown here is derived from an EMBL/GenBank/DDBJ whole genome shotgun (WGS) entry which is preliminary data.</text>
</comment>
<evidence type="ECO:0000313" key="4">
    <source>
        <dbReference type="Proteomes" id="UP000286415"/>
    </source>
</evidence>
<reference evidence="3 4" key="1">
    <citation type="journal article" date="2018" name="Biotechnol. Adv.">
        <title>Improved genomic resources and new bioinformatic workflow for the carcinogenic parasite Clonorchis sinensis: Biotechnological implications.</title>
        <authorList>
            <person name="Wang D."/>
            <person name="Korhonen P.K."/>
            <person name="Gasser R.B."/>
            <person name="Young N.D."/>
        </authorList>
    </citation>
    <scope>NUCLEOTIDE SEQUENCE [LARGE SCALE GENOMIC DNA]</scope>
    <source>
        <strain evidence="3">Cs-k2</strain>
    </source>
</reference>
<keyword evidence="2" id="KW-1133">Transmembrane helix</keyword>
<feature type="compositionally biased region" description="Low complexity" evidence="1">
    <location>
        <begin position="164"/>
        <end position="178"/>
    </location>
</feature>
<dbReference type="OrthoDB" id="6279092at2759"/>
<dbReference type="InParanoid" id="A0A3R7D8R9"/>
<feature type="compositionally biased region" description="Low complexity" evidence="1">
    <location>
        <begin position="132"/>
        <end position="143"/>
    </location>
</feature>
<organism evidence="3 4">
    <name type="scientific">Clonorchis sinensis</name>
    <name type="common">Chinese liver fluke</name>
    <dbReference type="NCBI Taxonomy" id="79923"/>
    <lineage>
        <taxon>Eukaryota</taxon>
        <taxon>Metazoa</taxon>
        <taxon>Spiralia</taxon>
        <taxon>Lophotrochozoa</taxon>
        <taxon>Platyhelminthes</taxon>
        <taxon>Trematoda</taxon>
        <taxon>Digenea</taxon>
        <taxon>Opisthorchiida</taxon>
        <taxon>Opisthorchiata</taxon>
        <taxon>Opisthorchiidae</taxon>
        <taxon>Clonorchis</taxon>
    </lineage>
</organism>
<feature type="transmembrane region" description="Helical" evidence="2">
    <location>
        <begin position="33"/>
        <end position="56"/>
    </location>
</feature>
<dbReference type="AlphaFoldDB" id="A0A3R7D8R9"/>
<feature type="compositionally biased region" description="Low complexity" evidence="1">
    <location>
        <begin position="239"/>
        <end position="248"/>
    </location>
</feature>
<keyword evidence="4" id="KW-1185">Reference proteome</keyword>
<dbReference type="EMBL" id="NIRI02000005">
    <property type="protein sequence ID" value="KAG5455010.1"/>
    <property type="molecule type" value="Genomic_DNA"/>
</dbReference>
<accession>A0A3R7D8R9</accession>
<feature type="region of interest" description="Disordered" evidence="1">
    <location>
        <begin position="123"/>
        <end position="274"/>
    </location>
</feature>